<dbReference type="EMBL" id="LNXU01000057">
    <property type="protein sequence ID" value="KTC67833.1"/>
    <property type="molecule type" value="Genomic_DNA"/>
</dbReference>
<protein>
    <submittedName>
        <fullName evidence="1">Uncharacterized protein</fullName>
    </submittedName>
</protein>
<organism evidence="1 2">
    <name type="scientific">Legionella bozemanae</name>
    <name type="common">Fluoribacter bozemanae</name>
    <dbReference type="NCBI Taxonomy" id="447"/>
    <lineage>
        <taxon>Bacteria</taxon>
        <taxon>Pseudomonadati</taxon>
        <taxon>Pseudomonadota</taxon>
        <taxon>Gammaproteobacteria</taxon>
        <taxon>Legionellales</taxon>
        <taxon>Legionellaceae</taxon>
        <taxon>Legionella</taxon>
    </lineage>
</organism>
<evidence type="ECO:0000313" key="2">
    <source>
        <dbReference type="Proteomes" id="UP000054695"/>
    </source>
</evidence>
<dbReference type="AlphaFoldDB" id="A0A0W0R9V3"/>
<proteinExistence type="predicted"/>
<sequence>MTHIKNYLPNSEEELNQAFIKTMIDATPFKIGDSVKISEQNTDEKWVITDFSVTADGEPAALLENDTFHTFALIRDIHFYYC</sequence>
<dbReference type="OrthoDB" id="7129160at2"/>
<keyword evidence="2" id="KW-1185">Reference proteome</keyword>
<dbReference type="RefSeq" id="WP_058460986.1">
    <property type="nucleotide sequence ID" value="NZ_CAAAIY010000038.1"/>
</dbReference>
<dbReference type="Proteomes" id="UP000054695">
    <property type="component" value="Unassembled WGS sequence"/>
</dbReference>
<evidence type="ECO:0000313" key="1">
    <source>
        <dbReference type="EMBL" id="KTC67833.1"/>
    </source>
</evidence>
<name>A0A0W0R9V3_LEGBO</name>
<comment type="caution">
    <text evidence="1">The sequence shown here is derived from an EMBL/GenBank/DDBJ whole genome shotgun (WGS) entry which is preliminary data.</text>
</comment>
<dbReference type="PATRIC" id="fig|447.4.peg.3721"/>
<reference evidence="1 2" key="1">
    <citation type="submission" date="2015-11" db="EMBL/GenBank/DDBJ databases">
        <title>Genomic analysis of 38 Legionella species identifies large and diverse effector repertoires.</title>
        <authorList>
            <person name="Burstein D."/>
            <person name="Amaro F."/>
            <person name="Zusman T."/>
            <person name="Lifshitz Z."/>
            <person name="Cohen O."/>
            <person name="Gilbert J.A."/>
            <person name="Pupko T."/>
            <person name="Shuman H.A."/>
            <person name="Segal G."/>
        </authorList>
    </citation>
    <scope>NUCLEOTIDE SEQUENCE [LARGE SCALE GENOMIC DNA]</scope>
    <source>
        <strain evidence="1 2">WIGA</strain>
    </source>
</reference>
<accession>A0A0W0R9V3</accession>
<gene>
    <name evidence="1" type="ORF">Lboz_3476</name>
</gene>